<organism evidence="1 2">
    <name type="scientific">Micromonospora andamanensis</name>
    <dbReference type="NCBI Taxonomy" id="1287068"/>
    <lineage>
        <taxon>Bacteria</taxon>
        <taxon>Bacillati</taxon>
        <taxon>Actinomycetota</taxon>
        <taxon>Actinomycetes</taxon>
        <taxon>Micromonosporales</taxon>
        <taxon>Micromonosporaceae</taxon>
        <taxon>Micromonospora</taxon>
    </lineage>
</organism>
<evidence type="ECO:0000313" key="2">
    <source>
        <dbReference type="Proteomes" id="UP000647017"/>
    </source>
</evidence>
<proteinExistence type="predicted"/>
<sequence>MARQGAMTKQKKDRKPNQKLIAMRLSRLSPSGSGRPLSREELADACNRILERIYERQERKRRWAGFNASYIGGLELGEPAWPNADYRAALREFFGSTDTELGFYIDRPDRAPEIGANPLAVEPSEHILHQGSMRAGGDIGAILTATDQVRRRIEDFLDRDATFAGKVSRLQNGVDIHAQDVLTVPPLEMVSRIGLDILDTLNVLQLPGMARTRELHAVLAKLAVLTADEMNVVGNVHAARAWYATAMAAADRSEVSELRADVCALSAMMPLYHGNPAEAVRLTQRARQLAGGNKCLANPLAPMLEALARASQGDRRRAKDALSDALRSYDNASDDVRSETAFGLSLRRRLFYEGRILTKISDYHSAGAVHQQALELYPEDVVGDRTIIKLDSAAALFARADPEHGAEVVSTALRALPNGHQASIFAAIASEAIGKAGENTRALPAVRSCLEFVNDLGRQSRASSGGQGSGR</sequence>
<dbReference type="EMBL" id="BOOZ01000072">
    <property type="protein sequence ID" value="GIJ13020.1"/>
    <property type="molecule type" value="Genomic_DNA"/>
</dbReference>
<reference evidence="1 2" key="1">
    <citation type="submission" date="2021-01" db="EMBL/GenBank/DDBJ databases">
        <title>Whole genome shotgun sequence of Verrucosispora andamanensis NBRC 109075.</title>
        <authorList>
            <person name="Komaki H."/>
            <person name="Tamura T."/>
        </authorList>
    </citation>
    <scope>NUCLEOTIDE SEQUENCE [LARGE SCALE GENOMIC DNA]</scope>
    <source>
        <strain evidence="1 2">NBRC 109075</strain>
    </source>
</reference>
<dbReference type="Proteomes" id="UP000647017">
    <property type="component" value="Unassembled WGS sequence"/>
</dbReference>
<dbReference type="SUPFAM" id="SSF48452">
    <property type="entry name" value="TPR-like"/>
    <property type="match status" value="2"/>
</dbReference>
<dbReference type="Gene3D" id="1.25.40.10">
    <property type="entry name" value="Tetratricopeptide repeat domain"/>
    <property type="match status" value="1"/>
</dbReference>
<keyword evidence="2" id="KW-1185">Reference proteome</keyword>
<evidence type="ECO:0008006" key="3">
    <source>
        <dbReference type="Google" id="ProtNLM"/>
    </source>
</evidence>
<dbReference type="InterPro" id="IPR011990">
    <property type="entry name" value="TPR-like_helical_dom_sf"/>
</dbReference>
<gene>
    <name evidence="1" type="ORF">Van01_62340</name>
</gene>
<accession>A0ABQ4I558</accession>
<name>A0ABQ4I558_9ACTN</name>
<comment type="caution">
    <text evidence="1">The sequence shown here is derived from an EMBL/GenBank/DDBJ whole genome shotgun (WGS) entry which is preliminary data.</text>
</comment>
<evidence type="ECO:0000313" key="1">
    <source>
        <dbReference type="EMBL" id="GIJ13020.1"/>
    </source>
</evidence>
<protein>
    <recommendedName>
        <fullName evidence="3">Tetratricopeptide repeat protein</fullName>
    </recommendedName>
</protein>